<protein>
    <submittedName>
        <fullName evidence="2">Uncharacterized protein</fullName>
    </submittedName>
</protein>
<comment type="caution">
    <text evidence="2">The sequence shown here is derived from an EMBL/GenBank/DDBJ whole genome shotgun (WGS) entry which is preliminary data.</text>
</comment>
<name>A0AAP0KAL5_9MAGN</name>
<dbReference type="Proteomes" id="UP001419268">
    <property type="component" value="Unassembled WGS sequence"/>
</dbReference>
<dbReference type="AlphaFoldDB" id="A0AAP0KAL5"/>
<reference evidence="2 3" key="1">
    <citation type="submission" date="2024-01" db="EMBL/GenBank/DDBJ databases">
        <title>Genome assemblies of Stephania.</title>
        <authorList>
            <person name="Yang L."/>
        </authorList>
    </citation>
    <scope>NUCLEOTIDE SEQUENCE [LARGE SCALE GENOMIC DNA]</scope>
    <source>
        <strain evidence="2">JXDWG</strain>
        <tissue evidence="2">Leaf</tissue>
    </source>
</reference>
<accession>A0AAP0KAL5</accession>
<evidence type="ECO:0000256" key="1">
    <source>
        <dbReference type="SAM" id="MobiDB-lite"/>
    </source>
</evidence>
<feature type="region of interest" description="Disordered" evidence="1">
    <location>
        <begin position="24"/>
        <end position="60"/>
    </location>
</feature>
<proteinExistence type="predicted"/>
<organism evidence="2 3">
    <name type="scientific">Stephania cephalantha</name>
    <dbReference type="NCBI Taxonomy" id="152367"/>
    <lineage>
        <taxon>Eukaryota</taxon>
        <taxon>Viridiplantae</taxon>
        <taxon>Streptophyta</taxon>
        <taxon>Embryophyta</taxon>
        <taxon>Tracheophyta</taxon>
        <taxon>Spermatophyta</taxon>
        <taxon>Magnoliopsida</taxon>
        <taxon>Ranunculales</taxon>
        <taxon>Menispermaceae</taxon>
        <taxon>Menispermoideae</taxon>
        <taxon>Cissampelideae</taxon>
        <taxon>Stephania</taxon>
    </lineage>
</organism>
<dbReference type="EMBL" id="JBBNAG010000003">
    <property type="protein sequence ID" value="KAK9148054.1"/>
    <property type="molecule type" value="Genomic_DNA"/>
</dbReference>
<evidence type="ECO:0000313" key="2">
    <source>
        <dbReference type="EMBL" id="KAK9148054.1"/>
    </source>
</evidence>
<evidence type="ECO:0000313" key="3">
    <source>
        <dbReference type="Proteomes" id="UP001419268"/>
    </source>
</evidence>
<feature type="compositionally biased region" description="Acidic residues" evidence="1">
    <location>
        <begin position="49"/>
        <end position="60"/>
    </location>
</feature>
<gene>
    <name evidence="2" type="ORF">Scep_006811</name>
</gene>
<keyword evidence="3" id="KW-1185">Reference proteome</keyword>
<sequence length="98" mass="10848">MLMWIHSWKDQDAANARGLSVTSISESDDDFATQANQPRYDTNDKTEPGDDDVSGSDDDNAGVAKTIVMVATMFTTIVMVEVEQYIIKDKTTLQAKDK</sequence>